<dbReference type="SMART" id="SM00530">
    <property type="entry name" value="HTH_XRE"/>
    <property type="match status" value="1"/>
</dbReference>
<feature type="region of interest" description="Disordered" evidence="1">
    <location>
        <begin position="1"/>
        <end position="22"/>
    </location>
</feature>
<dbReference type="CDD" id="cd00093">
    <property type="entry name" value="HTH_XRE"/>
    <property type="match status" value="1"/>
</dbReference>
<sequence length="321" mass="35332">MTLNAAQTSGLPAHGSADTGNNRSEARAFLVSRRARVTPEQVGLPKGRNRRVKGLRRIEVAELAGISVEYYTKLERGALSGASAQVLDALARALMLDDAEREYLFDLSNAGTAHALVRQGKMQKAWAPTRGLQWVLDSVTAGPAFVRNGRMDLLATNLLARALYDEVFTVPGKGANLARHTFLDDRAYDFYPNWNRIADDTVAMLRTEAGRNPHDTGLHDLIGELSVRSEQFRTRWAAGNVRHHGSGCKSFNHATVGEMCLAYEGMTMESNPGLTVTIYTPQPGSRSAQRMQILGSWAASRYQQYESSFTVVHESIEQPPV</sequence>
<dbReference type="GO" id="GO:0003677">
    <property type="term" value="F:DNA binding"/>
    <property type="evidence" value="ECO:0007669"/>
    <property type="project" value="InterPro"/>
</dbReference>
<dbReference type="Gene3D" id="1.10.260.40">
    <property type="entry name" value="lambda repressor-like DNA-binding domains"/>
    <property type="match status" value="1"/>
</dbReference>
<reference evidence="3" key="2">
    <citation type="submission" date="2020-01" db="EMBL/GenBank/DDBJ databases">
        <authorList>
            <person name="Campanaro S."/>
        </authorList>
    </citation>
    <scope>NUCLEOTIDE SEQUENCE</scope>
    <source>
        <strain evidence="3">AS01afH2WH_6</strain>
    </source>
</reference>
<dbReference type="Gene3D" id="3.30.450.180">
    <property type="match status" value="1"/>
</dbReference>
<organism evidence="3 4">
    <name type="scientific">Bifidobacterium crudilactis</name>
    <dbReference type="NCBI Taxonomy" id="327277"/>
    <lineage>
        <taxon>Bacteria</taxon>
        <taxon>Bacillati</taxon>
        <taxon>Actinomycetota</taxon>
        <taxon>Actinomycetes</taxon>
        <taxon>Bifidobacteriales</taxon>
        <taxon>Bifidobacteriaceae</taxon>
        <taxon>Bifidobacterium</taxon>
    </lineage>
</organism>
<dbReference type="EMBL" id="JAAXZR010000015">
    <property type="protein sequence ID" value="NLT79330.1"/>
    <property type="molecule type" value="Genomic_DNA"/>
</dbReference>
<dbReference type="SUPFAM" id="SSF47413">
    <property type="entry name" value="lambda repressor-like DNA-binding domains"/>
    <property type="match status" value="1"/>
</dbReference>
<name>A0A971CYH1_9BIFI</name>
<dbReference type="InterPro" id="IPR041413">
    <property type="entry name" value="MLTR_LBD"/>
</dbReference>
<dbReference type="RefSeq" id="WP_273173076.1">
    <property type="nucleotide sequence ID" value="NZ_JAAXZR010000015.1"/>
</dbReference>
<evidence type="ECO:0000313" key="3">
    <source>
        <dbReference type="EMBL" id="NLT79330.1"/>
    </source>
</evidence>
<dbReference type="PANTHER" id="PTHR35010:SF2">
    <property type="entry name" value="BLL4672 PROTEIN"/>
    <property type="match status" value="1"/>
</dbReference>
<comment type="caution">
    <text evidence="3">The sequence shown here is derived from an EMBL/GenBank/DDBJ whole genome shotgun (WGS) entry which is preliminary data.</text>
</comment>
<evidence type="ECO:0000259" key="2">
    <source>
        <dbReference type="PROSITE" id="PS50943"/>
    </source>
</evidence>
<evidence type="ECO:0000313" key="4">
    <source>
        <dbReference type="Proteomes" id="UP000767327"/>
    </source>
</evidence>
<proteinExistence type="predicted"/>
<dbReference type="PANTHER" id="PTHR35010">
    <property type="entry name" value="BLL4672 PROTEIN-RELATED"/>
    <property type="match status" value="1"/>
</dbReference>
<gene>
    <name evidence="3" type="ORF">GXW98_03460</name>
</gene>
<dbReference type="AlphaFoldDB" id="A0A971CYH1"/>
<dbReference type="InterPro" id="IPR001387">
    <property type="entry name" value="Cro/C1-type_HTH"/>
</dbReference>
<reference evidence="3" key="1">
    <citation type="journal article" date="2020" name="Biotechnol. Biofuels">
        <title>New insights from the biogas microbiome by comprehensive genome-resolved metagenomics of nearly 1600 species originating from multiple anaerobic digesters.</title>
        <authorList>
            <person name="Campanaro S."/>
            <person name="Treu L."/>
            <person name="Rodriguez-R L.M."/>
            <person name="Kovalovszki A."/>
            <person name="Ziels R.M."/>
            <person name="Maus I."/>
            <person name="Zhu X."/>
            <person name="Kougias P.G."/>
            <person name="Basile A."/>
            <person name="Luo G."/>
            <person name="Schluter A."/>
            <person name="Konstantinidis K.T."/>
            <person name="Angelidaki I."/>
        </authorList>
    </citation>
    <scope>NUCLEOTIDE SEQUENCE</scope>
    <source>
        <strain evidence="3">AS01afH2WH_6</strain>
    </source>
</reference>
<dbReference type="Pfam" id="PF17765">
    <property type="entry name" value="MLTR_LBD"/>
    <property type="match status" value="1"/>
</dbReference>
<accession>A0A971CYH1</accession>
<evidence type="ECO:0000256" key="1">
    <source>
        <dbReference type="SAM" id="MobiDB-lite"/>
    </source>
</evidence>
<dbReference type="Proteomes" id="UP000767327">
    <property type="component" value="Unassembled WGS sequence"/>
</dbReference>
<dbReference type="Pfam" id="PF13560">
    <property type="entry name" value="HTH_31"/>
    <property type="match status" value="1"/>
</dbReference>
<feature type="compositionally biased region" description="Polar residues" evidence="1">
    <location>
        <begin position="1"/>
        <end position="10"/>
    </location>
</feature>
<dbReference type="PROSITE" id="PS50943">
    <property type="entry name" value="HTH_CROC1"/>
    <property type="match status" value="1"/>
</dbReference>
<feature type="domain" description="HTH cro/C1-type" evidence="2">
    <location>
        <begin position="50"/>
        <end position="101"/>
    </location>
</feature>
<protein>
    <submittedName>
        <fullName evidence="3">Helix-turn-helix domain-containing protein</fullName>
    </submittedName>
</protein>
<dbReference type="InterPro" id="IPR010982">
    <property type="entry name" value="Lambda_DNA-bd_dom_sf"/>
</dbReference>